<dbReference type="Proteomes" id="UP000253209">
    <property type="component" value="Unassembled WGS sequence"/>
</dbReference>
<sequence length="65" mass="7245">MKNVTMREVALFLLLCIISFAFLLSVESCEEPAVKEAVQEIKAISHTRRGNHATSRPVAMVQESN</sequence>
<keyword evidence="2" id="KW-1185">Reference proteome</keyword>
<dbReference type="RefSeq" id="WP_114004656.1">
    <property type="nucleotide sequence ID" value="NZ_QGDC01000003.1"/>
</dbReference>
<dbReference type="EMBL" id="QGDC01000003">
    <property type="protein sequence ID" value="RCH55741.1"/>
    <property type="molecule type" value="Genomic_DNA"/>
</dbReference>
<organism evidence="1 2">
    <name type="scientific">Mucilaginibacter hurinus</name>
    <dbReference type="NCBI Taxonomy" id="2201324"/>
    <lineage>
        <taxon>Bacteria</taxon>
        <taxon>Pseudomonadati</taxon>
        <taxon>Bacteroidota</taxon>
        <taxon>Sphingobacteriia</taxon>
        <taxon>Sphingobacteriales</taxon>
        <taxon>Sphingobacteriaceae</taxon>
        <taxon>Mucilaginibacter</taxon>
    </lineage>
</organism>
<protein>
    <submittedName>
        <fullName evidence="1">Uncharacterized protein</fullName>
    </submittedName>
</protein>
<proteinExistence type="predicted"/>
<accession>A0A367GSK1</accession>
<comment type="caution">
    <text evidence="1">The sequence shown here is derived from an EMBL/GenBank/DDBJ whole genome shotgun (WGS) entry which is preliminary data.</text>
</comment>
<evidence type="ECO:0000313" key="2">
    <source>
        <dbReference type="Proteomes" id="UP000253209"/>
    </source>
</evidence>
<name>A0A367GSK1_9SPHI</name>
<evidence type="ECO:0000313" key="1">
    <source>
        <dbReference type="EMBL" id="RCH55741.1"/>
    </source>
</evidence>
<gene>
    <name evidence="1" type="ORF">DJ568_07605</name>
</gene>
<reference evidence="1 2" key="1">
    <citation type="submission" date="2018-05" db="EMBL/GenBank/DDBJ databases">
        <title>Mucilaginibacter hurinus sp. nov., isolated from briquette warehouse soil.</title>
        <authorList>
            <person name="Choi L."/>
        </authorList>
    </citation>
    <scope>NUCLEOTIDE SEQUENCE [LARGE SCALE GENOMIC DNA]</scope>
    <source>
        <strain evidence="1 2">ZR32</strain>
    </source>
</reference>
<dbReference type="AlphaFoldDB" id="A0A367GSK1"/>